<feature type="domain" description="STAS" evidence="3">
    <location>
        <begin position="3"/>
        <end position="103"/>
    </location>
</feature>
<comment type="similarity">
    <text evidence="1 2">Belongs to the anti-sigma-factor antagonist family.</text>
</comment>
<dbReference type="PROSITE" id="PS50801">
    <property type="entry name" value="STAS"/>
    <property type="match status" value="1"/>
</dbReference>
<dbReference type="InterPro" id="IPR058548">
    <property type="entry name" value="MlaB-like_STAS"/>
</dbReference>
<comment type="caution">
    <text evidence="4">The sequence shown here is derived from an EMBL/GenBank/DDBJ whole genome shotgun (WGS) entry which is preliminary data.</text>
</comment>
<dbReference type="SUPFAM" id="SSF52091">
    <property type="entry name" value="SpoIIaa-like"/>
    <property type="match status" value="1"/>
</dbReference>
<keyword evidence="5" id="KW-1185">Reference proteome</keyword>
<sequence>MPFSASVTTSADIATIELIGELDAASAPAFHDTIEQAATAGVGEVVIRAHRLTYMASAGLRSLVFARQKMGDDVRITVAGASAPVARTIRQAGFDRGLTLVDE</sequence>
<name>A0ABW0VFV2_9ACTN</name>
<evidence type="ECO:0000256" key="2">
    <source>
        <dbReference type="RuleBase" id="RU003749"/>
    </source>
</evidence>
<accession>A0ABW0VFV2</accession>
<evidence type="ECO:0000313" key="4">
    <source>
        <dbReference type="EMBL" id="MFC5643859.1"/>
    </source>
</evidence>
<evidence type="ECO:0000259" key="3">
    <source>
        <dbReference type="PROSITE" id="PS50801"/>
    </source>
</evidence>
<dbReference type="PANTHER" id="PTHR33495:SF14">
    <property type="entry name" value="ANTI-SIGMA FACTOR ANTAGONIST"/>
    <property type="match status" value="1"/>
</dbReference>
<organism evidence="4 5">
    <name type="scientific">Kitasatospora cinereorecta</name>
    <dbReference type="NCBI Taxonomy" id="285560"/>
    <lineage>
        <taxon>Bacteria</taxon>
        <taxon>Bacillati</taxon>
        <taxon>Actinomycetota</taxon>
        <taxon>Actinomycetes</taxon>
        <taxon>Kitasatosporales</taxon>
        <taxon>Streptomycetaceae</taxon>
        <taxon>Kitasatospora</taxon>
    </lineage>
</organism>
<dbReference type="RefSeq" id="WP_346147755.1">
    <property type="nucleotide sequence ID" value="NZ_BAAAUA010000039.1"/>
</dbReference>
<dbReference type="InterPro" id="IPR003658">
    <property type="entry name" value="Anti-sigma_ant"/>
</dbReference>
<dbReference type="Pfam" id="PF13466">
    <property type="entry name" value="STAS_2"/>
    <property type="match status" value="1"/>
</dbReference>
<dbReference type="Gene3D" id="3.30.750.24">
    <property type="entry name" value="STAS domain"/>
    <property type="match status" value="1"/>
</dbReference>
<dbReference type="InterPro" id="IPR036513">
    <property type="entry name" value="STAS_dom_sf"/>
</dbReference>
<proteinExistence type="inferred from homology"/>
<evidence type="ECO:0000313" key="5">
    <source>
        <dbReference type="Proteomes" id="UP001596066"/>
    </source>
</evidence>
<dbReference type="Proteomes" id="UP001596066">
    <property type="component" value="Unassembled WGS sequence"/>
</dbReference>
<dbReference type="CDD" id="cd07043">
    <property type="entry name" value="STAS_anti-anti-sigma_factors"/>
    <property type="match status" value="1"/>
</dbReference>
<dbReference type="EMBL" id="JBHSOC010000037">
    <property type="protein sequence ID" value="MFC5643859.1"/>
    <property type="molecule type" value="Genomic_DNA"/>
</dbReference>
<gene>
    <name evidence="4" type="ORF">ACFPZF_21150</name>
</gene>
<dbReference type="NCBIfam" id="TIGR00377">
    <property type="entry name" value="ant_ant_sig"/>
    <property type="match status" value="1"/>
</dbReference>
<reference evidence="5" key="1">
    <citation type="journal article" date="2019" name="Int. J. Syst. Evol. Microbiol.">
        <title>The Global Catalogue of Microorganisms (GCM) 10K type strain sequencing project: providing services to taxonomists for standard genome sequencing and annotation.</title>
        <authorList>
            <consortium name="The Broad Institute Genomics Platform"/>
            <consortium name="The Broad Institute Genome Sequencing Center for Infectious Disease"/>
            <person name="Wu L."/>
            <person name="Ma J."/>
        </authorList>
    </citation>
    <scope>NUCLEOTIDE SEQUENCE [LARGE SCALE GENOMIC DNA]</scope>
    <source>
        <strain evidence="5">CGMCC 4.1622</strain>
    </source>
</reference>
<dbReference type="InterPro" id="IPR002645">
    <property type="entry name" value="STAS_dom"/>
</dbReference>
<protein>
    <recommendedName>
        <fullName evidence="2">Anti-sigma factor antagonist</fullName>
    </recommendedName>
</protein>
<evidence type="ECO:0000256" key="1">
    <source>
        <dbReference type="ARBA" id="ARBA00009013"/>
    </source>
</evidence>
<dbReference type="PANTHER" id="PTHR33495">
    <property type="entry name" value="ANTI-SIGMA FACTOR ANTAGONIST TM_1081-RELATED-RELATED"/>
    <property type="match status" value="1"/>
</dbReference>